<organism evidence="3 4">
    <name type="scientific">Magnetospirillum sulfuroxidans</name>
    <dbReference type="NCBI Taxonomy" id="611300"/>
    <lineage>
        <taxon>Bacteria</taxon>
        <taxon>Pseudomonadati</taxon>
        <taxon>Pseudomonadota</taxon>
        <taxon>Alphaproteobacteria</taxon>
        <taxon>Rhodospirillales</taxon>
        <taxon>Rhodospirillaceae</taxon>
        <taxon>Magnetospirillum</taxon>
    </lineage>
</organism>
<protein>
    <recommendedName>
        <fullName evidence="2">Inner membrane component domain-containing protein</fullName>
    </recommendedName>
</protein>
<accession>A0ABS5I7A6</accession>
<feature type="transmembrane region" description="Helical" evidence="1">
    <location>
        <begin position="83"/>
        <end position="116"/>
    </location>
</feature>
<dbReference type="InterPro" id="IPR052937">
    <property type="entry name" value="Inner_membrane_protein"/>
</dbReference>
<name>A0ABS5I7A6_9PROT</name>
<dbReference type="EMBL" id="JAGTUF010000001">
    <property type="protein sequence ID" value="MBR9970204.1"/>
    <property type="molecule type" value="Genomic_DNA"/>
</dbReference>
<dbReference type="Proteomes" id="UP000680714">
    <property type="component" value="Unassembled WGS sequence"/>
</dbReference>
<sequence>MRALGNILWHFPFLGFLNALFTYVLGLLLTVTVVAAPIGLGLMQLGKFFLAPFGHEMVASKDALPNQEVNPTWKTYSTVIMILWLPLGLILAIATVIQVVALFITIIGIPVAAALAKTVGTMFNPVGKVCVSSEMAAEIRRKAAQTQLAVN</sequence>
<evidence type="ECO:0000313" key="4">
    <source>
        <dbReference type="Proteomes" id="UP000680714"/>
    </source>
</evidence>
<keyword evidence="1" id="KW-0472">Membrane</keyword>
<evidence type="ECO:0000256" key="1">
    <source>
        <dbReference type="SAM" id="Phobius"/>
    </source>
</evidence>
<keyword evidence="1" id="KW-1133">Transmembrane helix</keyword>
<dbReference type="PANTHER" id="PTHR42903">
    <property type="entry name" value="INNER MEMBRANE PROTEIN YCCF"/>
    <property type="match status" value="1"/>
</dbReference>
<comment type="caution">
    <text evidence="3">The sequence shown here is derived from an EMBL/GenBank/DDBJ whole genome shotgun (WGS) entry which is preliminary data.</text>
</comment>
<keyword evidence="1" id="KW-0812">Transmembrane</keyword>
<dbReference type="RefSeq" id="WP_211545716.1">
    <property type="nucleotide sequence ID" value="NZ_JAGTUF010000001.1"/>
</dbReference>
<dbReference type="InterPro" id="IPR005185">
    <property type="entry name" value="YccF"/>
</dbReference>
<evidence type="ECO:0000313" key="3">
    <source>
        <dbReference type="EMBL" id="MBR9970204.1"/>
    </source>
</evidence>
<feature type="domain" description="Inner membrane component" evidence="2">
    <location>
        <begin position="4"/>
        <end position="54"/>
    </location>
</feature>
<dbReference type="Pfam" id="PF03733">
    <property type="entry name" value="YccF"/>
    <property type="match status" value="1"/>
</dbReference>
<gene>
    <name evidence="3" type="ORF">KEC16_00575</name>
</gene>
<feature type="transmembrane region" description="Helical" evidence="1">
    <location>
        <begin position="20"/>
        <end position="43"/>
    </location>
</feature>
<keyword evidence="4" id="KW-1185">Reference proteome</keyword>
<reference evidence="3 4" key="1">
    <citation type="submission" date="2021-04" db="EMBL/GenBank/DDBJ databases">
        <title>Magnetospirillum sulfuroxidans sp. nov., a facultative chemolithoautotrophic sulfur-oxidizing alphaproteobacterium isolated from freshwater sediment and proposals for Paramagetospirillum gen. nov., and Magnetospirillaceae fam. nov.</title>
        <authorList>
            <person name="Koziaeva V."/>
            <person name="Geelhoed J.S."/>
            <person name="Sorokin D.Y."/>
            <person name="Grouzdev D.S."/>
        </authorList>
    </citation>
    <scope>NUCLEOTIDE SEQUENCE [LARGE SCALE GENOMIC DNA]</scope>
    <source>
        <strain evidence="3 4">J10</strain>
    </source>
</reference>
<dbReference type="PANTHER" id="PTHR42903:SF1">
    <property type="entry name" value="INNER MEMBRANE PROTEIN YCCF"/>
    <property type="match status" value="1"/>
</dbReference>
<evidence type="ECO:0000259" key="2">
    <source>
        <dbReference type="Pfam" id="PF03733"/>
    </source>
</evidence>
<proteinExistence type="predicted"/>